<dbReference type="InterPro" id="IPR036264">
    <property type="entry name" value="Bact_exopeptidase_dim_dom"/>
</dbReference>
<dbReference type="PANTHER" id="PTHR11014:SF63">
    <property type="entry name" value="METALLOPEPTIDASE, PUTATIVE (AFU_ORTHOLOGUE AFUA_6G09600)-RELATED"/>
    <property type="match status" value="1"/>
</dbReference>
<evidence type="ECO:0000256" key="1">
    <source>
        <dbReference type="PIRSR" id="PIRSR005962-1"/>
    </source>
</evidence>
<dbReference type="PANTHER" id="PTHR11014">
    <property type="entry name" value="PEPTIDASE M20 FAMILY MEMBER"/>
    <property type="match status" value="1"/>
</dbReference>
<feature type="binding site" evidence="1">
    <location>
        <position position="184"/>
    </location>
    <ligand>
        <name>Mn(2+)</name>
        <dbReference type="ChEBI" id="CHEBI:29035"/>
        <label>2</label>
    </ligand>
</feature>
<sequence>MSRFETKEMKEPTMPALTNTELTDTQLADIYRDLHQHPELSFQEGRTAAIAADHLTRAGFEVTTGVGETGVVGILRRGTGPTVLLRADMDALPVKEETGLAYASSQTATASNGDTVPVMHACGHDVHTTCLIGAVHALAADTSWTGTLIAVFQPAEEVGAGAGAMVEAGLFDIVPKPDVVLGQHVAPAPTGFIGVQDGASFAASDAILITLYGAGGHGSRPETTIDPVLMAASLTLRLQGIVSREVAGTEMAVLSVVAVNPGGPAFNVIPDTAELRLTLRTYDRGVRDRVVAAIERITHAEAAASGATKKPTIEYVESFPAAVNDAAAAARVRAAFAKDLPQVIQAPPGSVTGSEDVSVLAKAAQAPLVFWILGGADPELFKDATSIEDLVRIVGELPSNHSPFFAPVISPTLQIGTAALHSAAKEWLSA</sequence>
<dbReference type="GO" id="GO:0046872">
    <property type="term" value="F:metal ion binding"/>
    <property type="evidence" value="ECO:0007669"/>
    <property type="project" value="UniProtKB-KW"/>
</dbReference>
<dbReference type="EMBL" id="UESZ01000001">
    <property type="protein sequence ID" value="SSA36160.1"/>
    <property type="molecule type" value="Genomic_DNA"/>
</dbReference>
<dbReference type="Gene3D" id="3.30.70.360">
    <property type="match status" value="1"/>
</dbReference>
<accession>A0A2Y8ZUS3</accession>
<dbReference type="InterPro" id="IPR002933">
    <property type="entry name" value="Peptidase_M20"/>
</dbReference>
<feature type="binding site" evidence="1">
    <location>
        <position position="124"/>
    </location>
    <ligand>
        <name>Mn(2+)</name>
        <dbReference type="ChEBI" id="CHEBI:29035"/>
        <label>2</label>
    </ligand>
</feature>
<feature type="binding site" evidence="1">
    <location>
        <position position="157"/>
    </location>
    <ligand>
        <name>Mn(2+)</name>
        <dbReference type="ChEBI" id="CHEBI:29035"/>
        <label>2</label>
    </ligand>
</feature>
<feature type="binding site" evidence="1">
    <location>
        <position position="122"/>
    </location>
    <ligand>
        <name>Mn(2+)</name>
        <dbReference type="ChEBI" id="CHEBI:29035"/>
        <label>2</label>
    </ligand>
</feature>
<evidence type="ECO:0000259" key="2">
    <source>
        <dbReference type="Pfam" id="PF07687"/>
    </source>
</evidence>
<dbReference type="Proteomes" id="UP000250028">
    <property type="component" value="Unassembled WGS sequence"/>
</dbReference>
<dbReference type="InterPro" id="IPR017439">
    <property type="entry name" value="Amidohydrolase"/>
</dbReference>
<dbReference type="InterPro" id="IPR011650">
    <property type="entry name" value="Peptidase_M20_dimer"/>
</dbReference>
<dbReference type="AlphaFoldDB" id="A0A2Y8ZUS3"/>
<dbReference type="RefSeq" id="WP_342767192.1">
    <property type="nucleotide sequence ID" value="NZ_QGDN01000001.1"/>
</dbReference>
<dbReference type="NCBIfam" id="TIGR01891">
    <property type="entry name" value="amidohydrolases"/>
    <property type="match status" value="1"/>
</dbReference>
<keyword evidence="1" id="KW-0464">Manganese</keyword>
<name>A0A2Y8ZUS3_9MICO</name>
<keyword evidence="3" id="KW-0378">Hydrolase</keyword>
<organism evidence="3 4">
    <name type="scientific">Branchiibius hedensis</name>
    <dbReference type="NCBI Taxonomy" id="672460"/>
    <lineage>
        <taxon>Bacteria</taxon>
        <taxon>Bacillati</taxon>
        <taxon>Actinomycetota</taxon>
        <taxon>Actinomycetes</taxon>
        <taxon>Micrococcales</taxon>
        <taxon>Dermacoccaceae</taxon>
        <taxon>Branchiibius</taxon>
    </lineage>
</organism>
<evidence type="ECO:0000313" key="4">
    <source>
        <dbReference type="Proteomes" id="UP000250028"/>
    </source>
</evidence>
<dbReference type="Pfam" id="PF07687">
    <property type="entry name" value="M20_dimer"/>
    <property type="match status" value="1"/>
</dbReference>
<dbReference type="Gene3D" id="3.40.630.10">
    <property type="entry name" value="Zn peptidases"/>
    <property type="match status" value="1"/>
</dbReference>
<dbReference type="PIRSF" id="PIRSF005962">
    <property type="entry name" value="Pept_M20D_amidohydro"/>
    <property type="match status" value="1"/>
</dbReference>
<keyword evidence="4" id="KW-1185">Reference proteome</keyword>
<comment type="cofactor">
    <cofactor evidence="1">
        <name>Mn(2+)</name>
        <dbReference type="ChEBI" id="CHEBI:29035"/>
    </cofactor>
    <text evidence="1">The Mn(2+) ion enhances activity.</text>
</comment>
<feature type="domain" description="Peptidase M20 dimerisation" evidence="2">
    <location>
        <begin position="209"/>
        <end position="301"/>
    </location>
</feature>
<proteinExistence type="predicted"/>
<protein>
    <submittedName>
        <fullName evidence="3">Hippurate hydrolase</fullName>
    </submittedName>
</protein>
<dbReference type="SUPFAM" id="SSF53187">
    <property type="entry name" value="Zn-dependent exopeptidases"/>
    <property type="match status" value="1"/>
</dbReference>
<dbReference type="Pfam" id="PF01546">
    <property type="entry name" value="Peptidase_M20"/>
    <property type="match status" value="1"/>
</dbReference>
<evidence type="ECO:0000313" key="3">
    <source>
        <dbReference type="EMBL" id="SSA36160.1"/>
    </source>
</evidence>
<dbReference type="GO" id="GO:0016787">
    <property type="term" value="F:hydrolase activity"/>
    <property type="evidence" value="ECO:0007669"/>
    <property type="project" value="UniProtKB-KW"/>
</dbReference>
<reference evidence="4" key="1">
    <citation type="submission" date="2016-10" db="EMBL/GenBank/DDBJ databases">
        <authorList>
            <person name="Varghese N."/>
            <person name="Submissions S."/>
        </authorList>
    </citation>
    <scope>NUCLEOTIDE SEQUENCE [LARGE SCALE GENOMIC DNA]</scope>
    <source>
        <strain evidence="4">DSM 22951</strain>
    </source>
</reference>
<keyword evidence="1" id="KW-0479">Metal-binding</keyword>
<gene>
    <name evidence="3" type="ORF">SAMN04489750_3542</name>
</gene>
<dbReference type="SUPFAM" id="SSF55031">
    <property type="entry name" value="Bacterial exopeptidase dimerisation domain"/>
    <property type="match status" value="1"/>
</dbReference>